<protein>
    <submittedName>
        <fullName evidence="2">Uncharacterized protein</fullName>
    </submittedName>
</protein>
<reference evidence="2 3" key="1">
    <citation type="submission" date="2020-08" db="EMBL/GenBank/DDBJ databases">
        <title>Genomic Encyclopedia of Type Strains, Phase III (KMG-III): the genomes of soil and plant-associated and newly described type strains.</title>
        <authorList>
            <person name="Whitman W."/>
        </authorList>
    </citation>
    <scope>NUCLEOTIDE SEQUENCE [LARGE SCALE GENOMIC DNA]</scope>
    <source>
        <strain evidence="2 3">CECT 3313</strain>
    </source>
</reference>
<dbReference type="RefSeq" id="WP_184963624.1">
    <property type="nucleotide sequence ID" value="NZ_BAAAWF010000101.1"/>
</dbReference>
<evidence type="ECO:0000313" key="2">
    <source>
        <dbReference type="EMBL" id="MBB5926737.1"/>
    </source>
</evidence>
<evidence type="ECO:0000313" key="3">
    <source>
        <dbReference type="Proteomes" id="UP000585836"/>
    </source>
</evidence>
<dbReference type="Proteomes" id="UP000585836">
    <property type="component" value="Unassembled WGS sequence"/>
</dbReference>
<dbReference type="EMBL" id="JACHJK010000003">
    <property type="protein sequence ID" value="MBB5926737.1"/>
    <property type="molecule type" value="Genomic_DNA"/>
</dbReference>
<sequence length="354" mass="37737">MEFVTPVAGALVRLLLGPVGNRLGRVVLGPAERRALEKACRTALERAVDDVREEGATREEADHVLGLLQRLVEEADPDDIPLLAPPGDPDPAPAHPGAGAEPGAPVGDRSGALLIWRQAAERAGLDPDTFPMAFDHLIERLFVHIRAEVTQAAAAIDSPLFPRVVLTRLERLDTSFQALAAAVHGGAAPLIPLAEPLRQALDTARDVCRTSQRAFVTPDLLLALLSVPYGRTAACFDSVRPALADTVRRMLQRYLTTTEFGPFRPFDWAERADVQHARGQAARDMAPVVSDAHLLLGVLEGDSATNRQLAGWLGPDHDKLRGAALSAARNARSGSLGTPGIVFGGDGDGDPLRP</sequence>
<feature type="region of interest" description="Disordered" evidence="1">
    <location>
        <begin position="78"/>
        <end position="104"/>
    </location>
</feature>
<accession>A0A7W9PT16</accession>
<organism evidence="2 3">
    <name type="scientific">Streptomyces echinatus</name>
    <dbReference type="NCBI Taxonomy" id="67293"/>
    <lineage>
        <taxon>Bacteria</taxon>
        <taxon>Bacillati</taxon>
        <taxon>Actinomycetota</taxon>
        <taxon>Actinomycetes</taxon>
        <taxon>Kitasatosporales</taxon>
        <taxon>Streptomycetaceae</taxon>
        <taxon>Streptomyces</taxon>
    </lineage>
</organism>
<proteinExistence type="predicted"/>
<dbReference type="InterPro" id="IPR036628">
    <property type="entry name" value="Clp_N_dom_sf"/>
</dbReference>
<keyword evidence="3" id="KW-1185">Reference proteome</keyword>
<name>A0A7W9PT16_9ACTN</name>
<gene>
    <name evidence="2" type="ORF">FHS34_002193</name>
</gene>
<comment type="caution">
    <text evidence="2">The sequence shown here is derived from an EMBL/GenBank/DDBJ whole genome shotgun (WGS) entry which is preliminary data.</text>
</comment>
<dbReference type="AlphaFoldDB" id="A0A7W9PT16"/>
<feature type="compositionally biased region" description="Low complexity" evidence="1">
    <location>
        <begin position="95"/>
        <end position="104"/>
    </location>
</feature>
<evidence type="ECO:0000256" key="1">
    <source>
        <dbReference type="SAM" id="MobiDB-lite"/>
    </source>
</evidence>
<dbReference type="Gene3D" id="1.10.1780.10">
    <property type="entry name" value="Clp, N-terminal domain"/>
    <property type="match status" value="1"/>
</dbReference>
<feature type="compositionally biased region" description="Pro residues" evidence="1">
    <location>
        <begin position="83"/>
        <end position="94"/>
    </location>
</feature>